<evidence type="ECO:0000313" key="3">
    <source>
        <dbReference type="EMBL" id="CAK0886500.1"/>
    </source>
</evidence>
<dbReference type="InterPro" id="IPR002156">
    <property type="entry name" value="RNaseH_domain"/>
</dbReference>
<dbReference type="SUPFAM" id="SSF53098">
    <property type="entry name" value="Ribonuclease H-like"/>
    <property type="match status" value="1"/>
</dbReference>
<evidence type="ECO:0000256" key="1">
    <source>
        <dbReference type="SAM" id="MobiDB-lite"/>
    </source>
</evidence>
<dbReference type="PROSITE" id="PS50879">
    <property type="entry name" value="RNASE_H_1"/>
    <property type="match status" value="1"/>
</dbReference>
<reference evidence="3" key="1">
    <citation type="submission" date="2023-10" db="EMBL/GenBank/DDBJ databases">
        <authorList>
            <person name="Chen Y."/>
            <person name="Shah S."/>
            <person name="Dougan E. K."/>
            <person name="Thang M."/>
            <person name="Chan C."/>
        </authorList>
    </citation>
    <scope>NUCLEOTIDE SEQUENCE [LARGE SCALE GENOMIC DNA]</scope>
</reference>
<keyword evidence="4" id="KW-1185">Reference proteome</keyword>
<organism evidence="3 4">
    <name type="scientific">Prorocentrum cordatum</name>
    <dbReference type="NCBI Taxonomy" id="2364126"/>
    <lineage>
        <taxon>Eukaryota</taxon>
        <taxon>Sar</taxon>
        <taxon>Alveolata</taxon>
        <taxon>Dinophyceae</taxon>
        <taxon>Prorocentrales</taxon>
        <taxon>Prorocentraceae</taxon>
        <taxon>Prorocentrum</taxon>
    </lineage>
</organism>
<sequence length="510" mass="55049">MASVCHEKVLSAGALASKFPPVERLSPRCAGYDVFLSEGPRWACRVAAAVVVATLAAAVPRAPRRRRHASCARRLPWRRAEVLGHRLFASRRADSAILFWRVARPHGIRICVGEVAGRKGAALEAEDAEPKQAVMAPRLLLLVVAALYGSLGICMRLLYSLSGPPTPAALSFVRQALTVAVFVPALGGGRAPRTAAVRELPCGPVQAAAPAPKGTAARLTGGTPVHRYWQCEPCQPERELACGCWHALLAAPGFTVTRLIYADGCCLKHWSRPQAARAGWGPVTLENSRAEFRAVIQVLLVAVPPFCTHTDHLEVILGLARGRAWAHCPRRSNRDLWVQLWAKLDDHGGPDVRIVHARGHQSSNDQHRHGNTWADALARWGLLCFTDQQRLESKVYFSAATKQLMPTVSAEDVASAVPVPAELIAEYFPAGAPEGFIPMVCGGGAPSMPVPEMPQAVAGAVEQVQEAADGVTEKKKKSKKSKKDQGRHGQGLQEEEVWLLLSWPHGPPTA</sequence>
<gene>
    <name evidence="3" type="ORF">PCOR1329_LOCUS67830</name>
</gene>
<dbReference type="InterPro" id="IPR036397">
    <property type="entry name" value="RNaseH_sf"/>
</dbReference>
<proteinExistence type="predicted"/>
<comment type="caution">
    <text evidence="3">The sequence shown here is derived from an EMBL/GenBank/DDBJ whole genome shotgun (WGS) entry which is preliminary data.</text>
</comment>
<protein>
    <recommendedName>
        <fullName evidence="2">RNase H type-1 domain-containing protein</fullName>
    </recommendedName>
</protein>
<dbReference type="Gene3D" id="3.30.420.10">
    <property type="entry name" value="Ribonuclease H-like superfamily/Ribonuclease H"/>
    <property type="match status" value="1"/>
</dbReference>
<evidence type="ECO:0000313" key="4">
    <source>
        <dbReference type="Proteomes" id="UP001189429"/>
    </source>
</evidence>
<dbReference type="InterPro" id="IPR012337">
    <property type="entry name" value="RNaseH-like_sf"/>
</dbReference>
<feature type="region of interest" description="Disordered" evidence="1">
    <location>
        <begin position="467"/>
        <end position="510"/>
    </location>
</feature>
<dbReference type="Proteomes" id="UP001189429">
    <property type="component" value="Unassembled WGS sequence"/>
</dbReference>
<evidence type="ECO:0000259" key="2">
    <source>
        <dbReference type="PROSITE" id="PS50879"/>
    </source>
</evidence>
<dbReference type="EMBL" id="CAUYUJ010018812">
    <property type="protein sequence ID" value="CAK0886500.1"/>
    <property type="molecule type" value="Genomic_DNA"/>
</dbReference>
<accession>A0ABN9WJ24</accession>
<name>A0ABN9WJ24_9DINO</name>
<feature type="domain" description="RNase H type-1" evidence="2">
    <location>
        <begin position="254"/>
        <end position="383"/>
    </location>
</feature>